<keyword evidence="2" id="KW-1185">Reference proteome</keyword>
<accession>A0ABY6V4X8</accession>
<dbReference type="SUPFAM" id="SSF51658">
    <property type="entry name" value="Xylose isomerase-like"/>
    <property type="match status" value="1"/>
</dbReference>
<dbReference type="Gene3D" id="3.20.20.150">
    <property type="entry name" value="Divalent-metal-dependent TIM barrel enzymes"/>
    <property type="match status" value="1"/>
</dbReference>
<reference evidence="1 2" key="1">
    <citation type="submission" date="2019-07" db="EMBL/GenBank/DDBJ databases">
        <authorList>
            <person name="Brisse S."/>
            <person name="Rodrigues C."/>
            <person name="Thorpe H."/>
        </authorList>
    </citation>
    <scope>NUCLEOTIDE SEQUENCE [LARGE SCALE GENOMIC DNA]</scope>
    <source>
        <strain evidence="1">SB6411</strain>
    </source>
</reference>
<evidence type="ECO:0008006" key="3">
    <source>
        <dbReference type="Google" id="ProtNLM"/>
    </source>
</evidence>
<proteinExistence type="predicted"/>
<dbReference type="EMBL" id="CABGGS010000001">
    <property type="protein sequence ID" value="VUS22493.1"/>
    <property type="molecule type" value="Genomic_DNA"/>
</dbReference>
<organism evidence="1 2">
    <name type="scientific">Klebsiella spallanzanii</name>
    <dbReference type="NCBI Taxonomy" id="2587528"/>
    <lineage>
        <taxon>Bacteria</taxon>
        <taxon>Pseudomonadati</taxon>
        <taxon>Pseudomonadota</taxon>
        <taxon>Gammaproteobacteria</taxon>
        <taxon>Enterobacterales</taxon>
        <taxon>Enterobacteriaceae</taxon>
        <taxon>Klebsiella/Raoultella group</taxon>
        <taxon>Klebsiella</taxon>
    </lineage>
</organism>
<name>A0ABY6V4X8_9ENTR</name>
<comment type="caution">
    <text evidence="1">The sequence shown here is derived from an EMBL/GenBank/DDBJ whole genome shotgun (WGS) entry which is preliminary data.</text>
</comment>
<gene>
    <name evidence="1" type="ORF">SB6411_00160</name>
</gene>
<protein>
    <recommendedName>
        <fullName evidence="3">Sugar phosphate isomerase/epimerase</fullName>
    </recommendedName>
</protein>
<evidence type="ECO:0000313" key="2">
    <source>
        <dbReference type="Proteomes" id="UP000317652"/>
    </source>
</evidence>
<sequence>MNSGKFAVQLYTLRHALTEDFAGTLREVKKMGWQAVQIDGLRGHSAEEVSAALHETGLKVAGMHISPQRMVNDLDAVFMRGCCSARRPCFVTISNQNGKMKLAIGRLNRSYWPLPINLPRSAGASATIITNLSSSRRLMELSPMTT</sequence>
<evidence type="ECO:0000313" key="1">
    <source>
        <dbReference type="EMBL" id="VUS22493.1"/>
    </source>
</evidence>
<dbReference type="Proteomes" id="UP000317652">
    <property type="component" value="Unassembled WGS sequence"/>
</dbReference>
<dbReference type="InterPro" id="IPR036237">
    <property type="entry name" value="Xyl_isomerase-like_sf"/>
</dbReference>